<sequence length="282" mass="30052">MASRTRLETLNINSAQLGLHIHDGVDFAITNSTAISGALETVAFASRGIWAGSVSRSLLNMLSMKTNGGSVSVHVEPKPAVDGGSLQVNFKAESRMGSIRVDVEHEHSPERDYQTDVNRTDGSINGTFIHSSKTVIKSVAGLVTADLLPYKSGDYPSIIDTNTQSGQTSVTVRTPYKTKGLPMTGLVSSHTMMSGALGLAHPREWEVHVTGTSTSGILHLQGKSLELVGENDELRGIMLERGKEVGGSSMPISTVDEGYEVESGTMSGYCCSRLPALMEQTL</sequence>
<dbReference type="RefSeq" id="XP_033520042.1">
    <property type="nucleotide sequence ID" value="XM_033670814.1"/>
</dbReference>
<protein>
    <submittedName>
        <fullName evidence="1">Uncharacterized protein</fullName>
    </submittedName>
</protein>
<organism evidence="1 2">
    <name type="scientific">Dothidotthia symphoricarpi CBS 119687</name>
    <dbReference type="NCBI Taxonomy" id="1392245"/>
    <lineage>
        <taxon>Eukaryota</taxon>
        <taxon>Fungi</taxon>
        <taxon>Dikarya</taxon>
        <taxon>Ascomycota</taxon>
        <taxon>Pezizomycotina</taxon>
        <taxon>Dothideomycetes</taxon>
        <taxon>Pleosporomycetidae</taxon>
        <taxon>Pleosporales</taxon>
        <taxon>Dothidotthiaceae</taxon>
        <taxon>Dothidotthia</taxon>
    </lineage>
</organism>
<dbReference type="OrthoDB" id="3539644at2759"/>
<keyword evidence="2" id="KW-1185">Reference proteome</keyword>
<dbReference type="AlphaFoldDB" id="A0A6A6A1F1"/>
<dbReference type="GeneID" id="54411246"/>
<proteinExistence type="predicted"/>
<accession>A0A6A6A1F1</accession>
<dbReference type="EMBL" id="ML977515">
    <property type="protein sequence ID" value="KAF2125650.1"/>
    <property type="molecule type" value="Genomic_DNA"/>
</dbReference>
<gene>
    <name evidence="1" type="ORF">P153DRAFT_389104</name>
</gene>
<evidence type="ECO:0000313" key="2">
    <source>
        <dbReference type="Proteomes" id="UP000799771"/>
    </source>
</evidence>
<evidence type="ECO:0000313" key="1">
    <source>
        <dbReference type="EMBL" id="KAF2125650.1"/>
    </source>
</evidence>
<dbReference type="Proteomes" id="UP000799771">
    <property type="component" value="Unassembled WGS sequence"/>
</dbReference>
<reference evidence="1" key="1">
    <citation type="journal article" date="2020" name="Stud. Mycol.">
        <title>101 Dothideomycetes genomes: a test case for predicting lifestyles and emergence of pathogens.</title>
        <authorList>
            <person name="Haridas S."/>
            <person name="Albert R."/>
            <person name="Binder M."/>
            <person name="Bloem J."/>
            <person name="Labutti K."/>
            <person name="Salamov A."/>
            <person name="Andreopoulos B."/>
            <person name="Baker S."/>
            <person name="Barry K."/>
            <person name="Bills G."/>
            <person name="Bluhm B."/>
            <person name="Cannon C."/>
            <person name="Castanera R."/>
            <person name="Culley D."/>
            <person name="Daum C."/>
            <person name="Ezra D."/>
            <person name="Gonzalez J."/>
            <person name="Henrissat B."/>
            <person name="Kuo A."/>
            <person name="Liang C."/>
            <person name="Lipzen A."/>
            <person name="Lutzoni F."/>
            <person name="Magnuson J."/>
            <person name="Mondo S."/>
            <person name="Nolan M."/>
            <person name="Ohm R."/>
            <person name="Pangilinan J."/>
            <person name="Park H.-J."/>
            <person name="Ramirez L."/>
            <person name="Alfaro M."/>
            <person name="Sun H."/>
            <person name="Tritt A."/>
            <person name="Yoshinaga Y."/>
            <person name="Zwiers L.-H."/>
            <person name="Turgeon B."/>
            <person name="Goodwin S."/>
            <person name="Spatafora J."/>
            <person name="Crous P."/>
            <person name="Grigoriev I."/>
        </authorList>
    </citation>
    <scope>NUCLEOTIDE SEQUENCE</scope>
    <source>
        <strain evidence="1">CBS 119687</strain>
    </source>
</reference>
<name>A0A6A6A1F1_9PLEO</name>